<gene>
    <name evidence="1" type="ORF">Tci_015530</name>
</gene>
<evidence type="ECO:0000313" key="1">
    <source>
        <dbReference type="EMBL" id="GEU43552.1"/>
    </source>
</evidence>
<protein>
    <submittedName>
        <fullName evidence="1">Uncharacterized protein</fullName>
    </submittedName>
</protein>
<reference evidence="1" key="1">
    <citation type="journal article" date="2019" name="Sci. Rep.">
        <title>Draft genome of Tanacetum cinerariifolium, the natural source of mosquito coil.</title>
        <authorList>
            <person name="Yamashiro T."/>
            <person name="Shiraishi A."/>
            <person name="Satake H."/>
            <person name="Nakayama K."/>
        </authorList>
    </citation>
    <scope>NUCLEOTIDE SEQUENCE</scope>
</reference>
<organism evidence="1">
    <name type="scientific">Tanacetum cinerariifolium</name>
    <name type="common">Dalmatian daisy</name>
    <name type="synonym">Chrysanthemum cinerariifolium</name>
    <dbReference type="NCBI Taxonomy" id="118510"/>
    <lineage>
        <taxon>Eukaryota</taxon>
        <taxon>Viridiplantae</taxon>
        <taxon>Streptophyta</taxon>
        <taxon>Embryophyta</taxon>
        <taxon>Tracheophyta</taxon>
        <taxon>Spermatophyta</taxon>
        <taxon>Magnoliopsida</taxon>
        <taxon>eudicotyledons</taxon>
        <taxon>Gunneridae</taxon>
        <taxon>Pentapetalae</taxon>
        <taxon>asterids</taxon>
        <taxon>campanulids</taxon>
        <taxon>Asterales</taxon>
        <taxon>Asteraceae</taxon>
        <taxon>Asteroideae</taxon>
        <taxon>Anthemideae</taxon>
        <taxon>Anthemidinae</taxon>
        <taxon>Tanacetum</taxon>
    </lineage>
</organism>
<sequence>MHFFNSSREINNSFICTFPRVEFPSHDPVVHHSGHDIKRRVEVNVSLFDMHVFDITRDLKVVGHPPMMRGFLRNIKGIGLLIKYLGVPTAWFGGYKPKTSNIVSEDISNEVKKSPDAPLVKELVSDDKLEKKNVFPTVAKIEFVRSNKQENPVRKPVKPKAVNTARPNSAVVNAVRANQVNAVKAFAC</sequence>
<accession>A0A6L2K470</accession>
<name>A0A6L2K470_TANCI</name>
<comment type="caution">
    <text evidence="1">The sequence shown here is derived from an EMBL/GenBank/DDBJ whole genome shotgun (WGS) entry which is preliminary data.</text>
</comment>
<dbReference type="AlphaFoldDB" id="A0A6L2K470"/>
<proteinExistence type="predicted"/>
<dbReference type="EMBL" id="BKCJ010001725">
    <property type="protein sequence ID" value="GEU43552.1"/>
    <property type="molecule type" value="Genomic_DNA"/>
</dbReference>